<dbReference type="GO" id="GO:0005886">
    <property type="term" value="C:plasma membrane"/>
    <property type="evidence" value="ECO:0007669"/>
    <property type="project" value="InterPro"/>
</dbReference>
<organism evidence="2 3">
    <name type="scientific">Methylorubrum populi</name>
    <dbReference type="NCBI Taxonomy" id="223967"/>
    <lineage>
        <taxon>Bacteria</taxon>
        <taxon>Pseudomonadati</taxon>
        <taxon>Pseudomonadota</taxon>
        <taxon>Alphaproteobacteria</taxon>
        <taxon>Hyphomicrobiales</taxon>
        <taxon>Methylobacteriaceae</taxon>
        <taxon>Methylorubrum</taxon>
    </lineage>
</organism>
<sequence>MATAEARGPSPLLAELAPFPGRTGMAPRVTAVSVLVVLASMTFKVPETAVSVFLVLFLQKPDSATTVLMCIALSVLLPIIVGIIFAVAILTLDFPQARVAAMVLLSFGILWLASASKLGALGNTIGLVLAYGIDLLGKGANGELVTRGLLYALQFSMMPLAVLIAFNLPFGRHPERLAREALAERLRLAAACFEDPGRADAIRVVDLDDGAIRKLVRLAGLLGRLKRTSAARLGALMPVSRALLIRLAAGGGAGQPTDRPDLGARCRDLAQTVEHGRPTTGGARPAVQPGDALGDLVTEAEEAFASGRAAAKPKVAKSGFLKPDAFSNPDHVRYALKTTLAAMACYLTYAILDWPGIHTCMITCFVGSLLTVGETNRKLVLRLSGCLIGATLGLATLVYVLPHIDGITGLLVVVAAVVLPSAWVVVGSERISYMGIQIAFAFCLCVLQGFALKTDLTVARDRIIGIVFGDLVIFLVATRLYPVSILPEVEATVRRFLAGIRGLVAREETGPVGQRSDPGALEALERLRDQIDALAYEPGDGPERARPATDMLDAGEGLYERAARIGSLAAEHRPPAMAGARAMAAAVDGAMHEADDPEAPARGAPDVAGFAEAWRTLRSDAARRHAHA</sequence>
<evidence type="ECO:0008006" key="4">
    <source>
        <dbReference type="Google" id="ProtNLM"/>
    </source>
</evidence>
<dbReference type="Proteomes" id="UP000218288">
    <property type="component" value="Chromosome"/>
</dbReference>
<dbReference type="EMBL" id="AP014809">
    <property type="protein sequence ID" value="BAU88704.1"/>
    <property type="molecule type" value="Genomic_DNA"/>
</dbReference>
<evidence type="ECO:0000313" key="2">
    <source>
        <dbReference type="EMBL" id="BAU88704.1"/>
    </source>
</evidence>
<feature type="transmembrane region" description="Helical" evidence="1">
    <location>
        <begin position="65"/>
        <end position="90"/>
    </location>
</feature>
<dbReference type="InterPro" id="IPR006726">
    <property type="entry name" value="PHBA_efflux_AaeB/fusaric-R"/>
</dbReference>
<dbReference type="GO" id="GO:0022857">
    <property type="term" value="F:transmembrane transporter activity"/>
    <property type="evidence" value="ECO:0007669"/>
    <property type="project" value="InterPro"/>
</dbReference>
<dbReference type="Pfam" id="PF04632">
    <property type="entry name" value="FUSC"/>
    <property type="match status" value="1"/>
</dbReference>
<feature type="transmembrane region" description="Helical" evidence="1">
    <location>
        <begin position="355"/>
        <end position="372"/>
    </location>
</feature>
<accession>A0A169QCU0</accession>
<proteinExistence type="predicted"/>
<name>A0A169QCU0_9HYPH</name>
<protein>
    <recommendedName>
        <fullName evidence="4">FUSC family protein</fullName>
    </recommendedName>
</protein>
<gene>
    <name evidence="2" type="ORF">MPPM_0099</name>
</gene>
<feature type="transmembrane region" description="Helical" evidence="1">
    <location>
        <begin position="379"/>
        <end position="401"/>
    </location>
</feature>
<feature type="transmembrane region" description="Helical" evidence="1">
    <location>
        <begin position="31"/>
        <end position="58"/>
    </location>
</feature>
<keyword evidence="1" id="KW-0812">Transmembrane</keyword>
<reference evidence="2 3" key="1">
    <citation type="journal article" date="2016" name="Genome Announc.">
        <title>Complete Genome Sequence of Methylobacterium populi P-1M, Isolated from Pink-Pigmented Household Biofilm.</title>
        <authorList>
            <person name="Morohoshi T."/>
            <person name="Ikeda T."/>
        </authorList>
    </citation>
    <scope>NUCLEOTIDE SEQUENCE [LARGE SCALE GENOMIC DNA]</scope>
    <source>
        <strain evidence="2 3">P-1M</strain>
    </source>
</reference>
<evidence type="ECO:0000256" key="1">
    <source>
        <dbReference type="SAM" id="Phobius"/>
    </source>
</evidence>
<keyword evidence="1" id="KW-0472">Membrane</keyword>
<evidence type="ECO:0000313" key="3">
    <source>
        <dbReference type="Proteomes" id="UP000218288"/>
    </source>
</evidence>
<feature type="transmembrane region" description="Helical" evidence="1">
    <location>
        <begin position="463"/>
        <end position="481"/>
    </location>
</feature>
<dbReference type="AlphaFoldDB" id="A0A169QCU0"/>
<feature type="transmembrane region" description="Helical" evidence="1">
    <location>
        <begin position="433"/>
        <end position="451"/>
    </location>
</feature>
<keyword evidence="1" id="KW-1133">Transmembrane helix</keyword>
<feature type="transmembrane region" description="Helical" evidence="1">
    <location>
        <begin position="407"/>
        <end position="426"/>
    </location>
</feature>
<feature type="transmembrane region" description="Helical" evidence="1">
    <location>
        <begin position="149"/>
        <end position="170"/>
    </location>
</feature>